<sequence>MTGTPAARVEPMRAVHAEGVLTVYGLGIDEGNATFETAAPTWPVFDAARLPGHRYVALDRTGTVLGWTAASAVSDRCAYAGVVEHSVYVHPDARGRGIARALLEALIDSTEAAGIWTIQSGVFPENTASLALHRGLGFREIGLRERIGRHRGTWRDVVLIERRSRTAGRDA</sequence>
<dbReference type="EMBL" id="JACWUS010000001">
    <property type="protein sequence ID" value="MBD2828667.1"/>
    <property type="molecule type" value="Genomic_DNA"/>
</dbReference>
<dbReference type="InterPro" id="IPR016181">
    <property type="entry name" value="Acyl_CoA_acyltransferase"/>
</dbReference>
<keyword evidence="1" id="KW-0808">Transferase</keyword>
<protein>
    <submittedName>
        <fullName evidence="4">N-acetyltransferase family protein</fullName>
    </submittedName>
</protein>
<dbReference type="CDD" id="cd04301">
    <property type="entry name" value="NAT_SF"/>
    <property type="match status" value="1"/>
</dbReference>
<keyword evidence="2" id="KW-0012">Acyltransferase</keyword>
<dbReference type="AlphaFoldDB" id="A0A927BKZ4"/>
<gene>
    <name evidence="4" type="ORF">ID875_10540</name>
</gene>
<evidence type="ECO:0000256" key="1">
    <source>
        <dbReference type="ARBA" id="ARBA00022679"/>
    </source>
</evidence>
<dbReference type="GO" id="GO:0016747">
    <property type="term" value="F:acyltransferase activity, transferring groups other than amino-acyl groups"/>
    <property type="evidence" value="ECO:0007669"/>
    <property type="project" value="InterPro"/>
</dbReference>
<name>A0A927BKZ4_STRGL</name>
<dbReference type="PANTHER" id="PTHR43072:SF23">
    <property type="entry name" value="UPF0039 PROTEIN C11D3.02C"/>
    <property type="match status" value="1"/>
</dbReference>
<organism evidence="4">
    <name type="scientific">Streptomyces globisporus</name>
    <dbReference type="NCBI Taxonomy" id="1908"/>
    <lineage>
        <taxon>Bacteria</taxon>
        <taxon>Bacillati</taxon>
        <taxon>Actinomycetota</taxon>
        <taxon>Actinomycetes</taxon>
        <taxon>Kitasatosporales</taxon>
        <taxon>Streptomycetaceae</taxon>
        <taxon>Streptomyces</taxon>
    </lineage>
</organism>
<dbReference type="PANTHER" id="PTHR43072">
    <property type="entry name" value="N-ACETYLTRANSFERASE"/>
    <property type="match status" value="1"/>
</dbReference>
<evidence type="ECO:0000256" key="2">
    <source>
        <dbReference type="ARBA" id="ARBA00023315"/>
    </source>
</evidence>
<proteinExistence type="predicted"/>
<evidence type="ECO:0000259" key="3">
    <source>
        <dbReference type="PROSITE" id="PS51186"/>
    </source>
</evidence>
<dbReference type="Pfam" id="PF00583">
    <property type="entry name" value="Acetyltransf_1"/>
    <property type="match status" value="1"/>
</dbReference>
<dbReference type="PROSITE" id="PS51186">
    <property type="entry name" value="GNAT"/>
    <property type="match status" value="1"/>
</dbReference>
<feature type="domain" description="N-acetyltransferase" evidence="3">
    <location>
        <begin position="7"/>
        <end position="161"/>
    </location>
</feature>
<reference evidence="4" key="1">
    <citation type="journal article" date="2020" name="PLoS ONE">
        <title>Isolation and characterization of Streptomyces bacteriophages and Streptomyces strains encoding biosynthetic arsenals: Streptomyces strains and phages for antibiotic discovery.</title>
        <authorList>
            <person name="Montano E.T."/>
            <person name="Nideffer J.F."/>
            <person name="Brumage L."/>
            <person name="Erb M."/>
            <person name="Derman A.I."/>
            <person name="Davis J.P."/>
            <person name="Estrada E."/>
            <person name="Fu S."/>
            <person name="Le D."/>
            <person name="Vuppala A."/>
            <person name="Tran C."/>
            <person name="Luterstein E."/>
            <person name="Lakkaraju S."/>
            <person name="Panchagnula S."/>
            <person name="Ren C."/>
            <person name="Doan J."/>
            <person name="Tran S."/>
            <person name="Soriano J."/>
            <person name="Fujita Y."/>
            <person name="Gutala P."/>
            <person name="Fujii Q."/>
            <person name="Lee M."/>
            <person name="Bui A."/>
            <person name="Villarreal C."/>
            <person name="Shing S.R."/>
            <person name="Kim S."/>
            <person name="Freeman D."/>
            <person name="Racha V."/>
            <person name="Ho A."/>
            <person name="Kumar P."/>
            <person name="Falah K."/>
            <person name="Dawson T."/>
            <person name="Enustun E."/>
            <person name="Prichard A."/>
            <person name="Gomez A."/>
            <person name="Khanna K."/>
            <person name="Trigg S."/>
            <person name="Fernandez L."/>
            <person name="Pogliano K."/>
            <person name="Pogliano J."/>
        </authorList>
    </citation>
    <scope>NUCLEOTIDE SEQUENCE</scope>
    <source>
        <strain evidence="4">QF2</strain>
    </source>
</reference>
<dbReference type="InterPro" id="IPR000182">
    <property type="entry name" value="GNAT_dom"/>
</dbReference>
<comment type="caution">
    <text evidence="4">The sequence shown here is derived from an EMBL/GenBank/DDBJ whole genome shotgun (WGS) entry which is preliminary data.</text>
</comment>
<accession>A0A927BKZ4</accession>
<dbReference type="Gene3D" id="3.40.630.30">
    <property type="match status" value="1"/>
</dbReference>
<dbReference type="SUPFAM" id="SSF55729">
    <property type="entry name" value="Acyl-CoA N-acyltransferases (Nat)"/>
    <property type="match status" value="1"/>
</dbReference>
<evidence type="ECO:0000313" key="4">
    <source>
        <dbReference type="EMBL" id="MBD2828667.1"/>
    </source>
</evidence>